<accession>A0A0F9ETL7</accession>
<dbReference type="AlphaFoldDB" id="A0A0F9ETL7"/>
<reference evidence="2" key="1">
    <citation type="journal article" date="2015" name="Nature">
        <title>Complex archaea that bridge the gap between prokaryotes and eukaryotes.</title>
        <authorList>
            <person name="Spang A."/>
            <person name="Saw J.H."/>
            <person name="Jorgensen S.L."/>
            <person name="Zaremba-Niedzwiedzka K."/>
            <person name="Martijn J."/>
            <person name="Lind A.E."/>
            <person name="van Eijk R."/>
            <person name="Schleper C."/>
            <person name="Guy L."/>
            <person name="Ettema T.J."/>
        </authorList>
    </citation>
    <scope>NUCLEOTIDE SEQUENCE</scope>
</reference>
<dbReference type="EMBL" id="LAZR01023742">
    <property type="protein sequence ID" value="KKL77463.1"/>
    <property type="molecule type" value="Genomic_DNA"/>
</dbReference>
<sequence length="281" mass="31036">MLTASTGALKRSRRQARPTHERESGPFIWREALWVLDWFSLRLSPVYLGFGVPRGDGSPVVLVPGFLTTDAYLVEMYFWLGRIGYAPYFSGIGINADCVHKLTQRLEKTVQDVHAETGRPVQIIGHSLGGSLARRLALGRPDIVSHIISLGAPIRSLEAHPALMAAAKWGTDRVVHPRLRDDCECTSDHCVPTPAPSIRRAALYSRDDGLIDWRNCLEPDPSLNHEVGGTHIGLVFNPHVYRIVAKLLAQTKGPSRRRVAKRAGKRASRNPILADAPRQAA</sequence>
<dbReference type="Gene3D" id="3.40.50.1820">
    <property type="entry name" value="alpha/beta hydrolase"/>
    <property type="match status" value="1"/>
</dbReference>
<protein>
    <recommendedName>
        <fullName evidence="3">AB hydrolase-1 domain-containing protein</fullName>
    </recommendedName>
</protein>
<evidence type="ECO:0000256" key="1">
    <source>
        <dbReference type="SAM" id="MobiDB-lite"/>
    </source>
</evidence>
<organism evidence="2">
    <name type="scientific">marine sediment metagenome</name>
    <dbReference type="NCBI Taxonomy" id="412755"/>
    <lineage>
        <taxon>unclassified sequences</taxon>
        <taxon>metagenomes</taxon>
        <taxon>ecological metagenomes</taxon>
    </lineage>
</organism>
<evidence type="ECO:0000313" key="2">
    <source>
        <dbReference type="EMBL" id="KKL77463.1"/>
    </source>
</evidence>
<dbReference type="InterPro" id="IPR029058">
    <property type="entry name" value="AB_hydrolase_fold"/>
</dbReference>
<name>A0A0F9ETL7_9ZZZZ</name>
<dbReference type="GO" id="GO:0016787">
    <property type="term" value="F:hydrolase activity"/>
    <property type="evidence" value="ECO:0007669"/>
    <property type="project" value="InterPro"/>
</dbReference>
<feature type="region of interest" description="Disordered" evidence="1">
    <location>
        <begin position="254"/>
        <end position="281"/>
    </location>
</feature>
<dbReference type="SUPFAM" id="SSF53474">
    <property type="entry name" value="alpha/beta-Hydrolases"/>
    <property type="match status" value="1"/>
</dbReference>
<comment type="caution">
    <text evidence="2">The sequence shown here is derived from an EMBL/GenBank/DDBJ whole genome shotgun (WGS) entry which is preliminary data.</text>
</comment>
<evidence type="ECO:0008006" key="3">
    <source>
        <dbReference type="Google" id="ProtNLM"/>
    </source>
</evidence>
<dbReference type="Pfam" id="PF01674">
    <property type="entry name" value="Lipase_2"/>
    <property type="match status" value="1"/>
</dbReference>
<feature type="compositionally biased region" description="Basic residues" evidence="1">
    <location>
        <begin position="254"/>
        <end position="268"/>
    </location>
</feature>
<dbReference type="InterPro" id="IPR002918">
    <property type="entry name" value="Lipase_EstA/Esterase_EstB"/>
</dbReference>
<proteinExistence type="predicted"/>
<dbReference type="GO" id="GO:0016042">
    <property type="term" value="P:lipid catabolic process"/>
    <property type="evidence" value="ECO:0007669"/>
    <property type="project" value="InterPro"/>
</dbReference>
<gene>
    <name evidence="2" type="ORF">LCGC14_2034650</name>
</gene>